<evidence type="ECO:0000256" key="1">
    <source>
        <dbReference type="SAM" id="SignalP"/>
    </source>
</evidence>
<keyword evidence="1" id="KW-0732">Signal</keyword>
<protein>
    <submittedName>
        <fullName evidence="2">Uncharacterized protein</fullName>
    </submittedName>
</protein>
<name>A0A8S0YT46_ARCPL</name>
<gene>
    <name evidence="2" type="ORF">APLA_LOCUS935</name>
</gene>
<proteinExistence type="predicted"/>
<organism evidence="2 3">
    <name type="scientific">Arctia plantaginis</name>
    <name type="common">Wood tiger moth</name>
    <name type="synonym">Phalaena plantaginis</name>
    <dbReference type="NCBI Taxonomy" id="874455"/>
    <lineage>
        <taxon>Eukaryota</taxon>
        <taxon>Metazoa</taxon>
        <taxon>Ecdysozoa</taxon>
        <taxon>Arthropoda</taxon>
        <taxon>Hexapoda</taxon>
        <taxon>Insecta</taxon>
        <taxon>Pterygota</taxon>
        <taxon>Neoptera</taxon>
        <taxon>Endopterygota</taxon>
        <taxon>Lepidoptera</taxon>
        <taxon>Glossata</taxon>
        <taxon>Ditrysia</taxon>
        <taxon>Noctuoidea</taxon>
        <taxon>Erebidae</taxon>
        <taxon>Arctiinae</taxon>
        <taxon>Arctia</taxon>
    </lineage>
</organism>
<feature type="signal peptide" evidence="1">
    <location>
        <begin position="1"/>
        <end position="17"/>
    </location>
</feature>
<accession>A0A8S0YT46</accession>
<comment type="caution">
    <text evidence="2">The sequence shown here is derived from an EMBL/GenBank/DDBJ whole genome shotgun (WGS) entry which is preliminary data.</text>
</comment>
<sequence length="223" mass="24823">MILLLLLAVTLLANASAGVTRLKAAPSYVQAHRETKNTVEILEENILSMDGHIPPLNDSRRSYAEITHVIFDIANLMARSCVTLDYDKIYQEEVNEALPEALANPQKVVDTAKKLVKTLHDKTQTMQKLIHDVTKVVPDDIVANELIDVIVTNDPVKYKVEANLLLVAGAAATKYNEKKNVFHDVAKTMESNRYIIKGAKDLETIILAATDALRLIYPNYVKC</sequence>
<dbReference type="OrthoDB" id="4788989at2759"/>
<evidence type="ECO:0000313" key="3">
    <source>
        <dbReference type="Proteomes" id="UP000494256"/>
    </source>
</evidence>
<dbReference type="Proteomes" id="UP000494256">
    <property type="component" value="Unassembled WGS sequence"/>
</dbReference>
<feature type="chain" id="PRO_5035757303" evidence="1">
    <location>
        <begin position="18"/>
        <end position="223"/>
    </location>
</feature>
<dbReference type="EMBL" id="CADEBD010000046">
    <property type="protein sequence ID" value="CAB3221656.1"/>
    <property type="molecule type" value="Genomic_DNA"/>
</dbReference>
<reference evidence="2 3" key="1">
    <citation type="submission" date="2020-04" db="EMBL/GenBank/DDBJ databases">
        <authorList>
            <person name="Wallbank WR R."/>
            <person name="Pardo Diaz C."/>
            <person name="Kozak K."/>
            <person name="Martin S."/>
            <person name="Jiggins C."/>
            <person name="Moest M."/>
            <person name="Warren A I."/>
            <person name="Byers J.R.P. K."/>
            <person name="Montejo-Kovacevich G."/>
            <person name="Yen C E."/>
        </authorList>
    </citation>
    <scope>NUCLEOTIDE SEQUENCE [LARGE SCALE GENOMIC DNA]</scope>
</reference>
<evidence type="ECO:0000313" key="2">
    <source>
        <dbReference type="EMBL" id="CAB3221656.1"/>
    </source>
</evidence>
<dbReference type="AlphaFoldDB" id="A0A8S0YT46"/>